<evidence type="ECO:0000256" key="1">
    <source>
        <dbReference type="SAM" id="Phobius"/>
    </source>
</evidence>
<feature type="chain" id="PRO_5028139491" evidence="2">
    <location>
        <begin position="28"/>
        <end position="242"/>
    </location>
</feature>
<evidence type="ECO:0000313" key="5">
    <source>
        <dbReference type="Proteomes" id="UP000002279"/>
    </source>
</evidence>
<dbReference type="InterPro" id="IPR007110">
    <property type="entry name" value="Ig-like_dom"/>
</dbReference>
<dbReference type="OrthoDB" id="9905432at2759"/>
<dbReference type="KEGG" id="oaa:103170587"/>
<sequence>MDTMNHVKIILALKINLILSNIGSTKACQVTVRQPSLLEVDYTCQEVTIQCHFSASGCPSSPLTVLWFRQHTRQLENLCLNQCSRDMGKFTLTGLTNLNEASLTVKAVSLNDSAIYFCGIAFPESDEPGSKQTGGGTILVVRGTKLLGDKEHKLLISLSSLLSLYIIALFATFIILYRSKFKILRKTGMDEEPQQMNKKSGRRIFQEIAHELYLKRYVETNPESVREDIIYENRRGCSNLKY</sequence>
<keyword evidence="1" id="KW-0812">Transmembrane</keyword>
<dbReference type="InParanoid" id="F6RQY7"/>
<dbReference type="PANTHER" id="PTHR15297:SF2">
    <property type="entry name" value="IMMUNOGLOBULIN SUPERFAMILY MEMBER 6"/>
    <property type="match status" value="1"/>
</dbReference>
<dbReference type="eggNOG" id="ENOG502S4JY">
    <property type="taxonomic scope" value="Eukaryota"/>
</dbReference>
<proteinExistence type="predicted"/>
<dbReference type="InterPro" id="IPR039089">
    <property type="entry name" value="IGSF6"/>
</dbReference>
<dbReference type="RefSeq" id="XP_028913390.1">
    <property type="nucleotide sequence ID" value="XM_029057557.2"/>
</dbReference>
<dbReference type="SMART" id="SM00406">
    <property type="entry name" value="IGv"/>
    <property type="match status" value="1"/>
</dbReference>
<dbReference type="HOGENOM" id="CLU_1160783_0_0_1"/>
<dbReference type="Bgee" id="ENSOANG00000003268">
    <property type="expression patterns" value="Expressed in ovary and 2 other cell types or tissues"/>
</dbReference>
<dbReference type="OMA" id="VTIECTF"/>
<dbReference type="CTD" id="10261"/>
<feature type="signal peptide" evidence="2">
    <location>
        <begin position="1"/>
        <end position="27"/>
    </location>
</feature>
<gene>
    <name evidence="4" type="primary">IGSF6</name>
</gene>
<reference evidence="4" key="3">
    <citation type="submission" date="2025-09" db="UniProtKB">
        <authorList>
            <consortium name="Ensembl"/>
        </authorList>
    </citation>
    <scope>IDENTIFICATION</scope>
    <source>
        <strain evidence="4">Glennie</strain>
    </source>
</reference>
<protein>
    <submittedName>
        <fullName evidence="4">Immunoglobulin superfamily member 6</fullName>
    </submittedName>
</protein>
<keyword evidence="2" id="KW-0732">Signal</keyword>
<evidence type="ECO:0000256" key="2">
    <source>
        <dbReference type="SAM" id="SignalP"/>
    </source>
</evidence>
<evidence type="ECO:0000313" key="4">
    <source>
        <dbReference type="Ensembl" id="ENSOANP00000005185.2"/>
    </source>
</evidence>
<dbReference type="Gene3D" id="2.60.40.10">
    <property type="entry name" value="Immunoglobulins"/>
    <property type="match status" value="1"/>
</dbReference>
<dbReference type="InterPro" id="IPR013783">
    <property type="entry name" value="Ig-like_fold"/>
</dbReference>
<organism evidence="4 5">
    <name type="scientific">Ornithorhynchus anatinus</name>
    <name type="common">Duckbill platypus</name>
    <dbReference type="NCBI Taxonomy" id="9258"/>
    <lineage>
        <taxon>Eukaryota</taxon>
        <taxon>Metazoa</taxon>
        <taxon>Chordata</taxon>
        <taxon>Craniata</taxon>
        <taxon>Vertebrata</taxon>
        <taxon>Euteleostomi</taxon>
        <taxon>Mammalia</taxon>
        <taxon>Monotremata</taxon>
        <taxon>Ornithorhynchidae</taxon>
        <taxon>Ornithorhynchus</taxon>
    </lineage>
</organism>
<dbReference type="PROSITE" id="PS50835">
    <property type="entry name" value="IG_LIKE"/>
    <property type="match status" value="1"/>
</dbReference>
<dbReference type="AlphaFoldDB" id="F6RQY7"/>
<keyword evidence="1" id="KW-0472">Membrane</keyword>
<keyword evidence="1" id="KW-1133">Transmembrane helix</keyword>
<dbReference type="InterPro" id="IPR036179">
    <property type="entry name" value="Ig-like_dom_sf"/>
</dbReference>
<accession>F6RQY7</accession>
<dbReference type="InterPro" id="IPR013106">
    <property type="entry name" value="Ig_V-set"/>
</dbReference>
<dbReference type="PANTHER" id="PTHR15297">
    <property type="entry name" value="IMMUNOGLOBULIN SUPERFAMILY MEMBER 6"/>
    <property type="match status" value="1"/>
</dbReference>
<evidence type="ECO:0000259" key="3">
    <source>
        <dbReference type="PROSITE" id="PS50835"/>
    </source>
</evidence>
<feature type="domain" description="Ig-like" evidence="3">
    <location>
        <begin position="45"/>
        <end position="118"/>
    </location>
</feature>
<keyword evidence="5" id="KW-1185">Reference proteome</keyword>
<dbReference type="Pfam" id="PF07686">
    <property type="entry name" value="V-set"/>
    <property type="match status" value="1"/>
</dbReference>
<feature type="transmembrane region" description="Helical" evidence="1">
    <location>
        <begin position="154"/>
        <end position="177"/>
    </location>
</feature>
<dbReference type="Proteomes" id="UP000002279">
    <property type="component" value="Chromosome 2"/>
</dbReference>
<dbReference type="GeneID" id="103170587"/>
<dbReference type="FunCoup" id="F6RQY7">
    <property type="interactions" value="326"/>
</dbReference>
<reference evidence="4 5" key="1">
    <citation type="journal article" date="2008" name="Nature">
        <title>Genome analysis of the platypus reveals unique signatures of evolution.</title>
        <authorList>
            <person name="Warren W.C."/>
            <person name="Hillier L.W."/>
            <person name="Marshall Graves J.A."/>
            <person name="Birney E."/>
            <person name="Ponting C.P."/>
            <person name="Grutzner F."/>
            <person name="Belov K."/>
            <person name="Miller W."/>
            <person name="Clarke L."/>
            <person name="Chinwalla A.T."/>
            <person name="Yang S.P."/>
            <person name="Heger A."/>
            <person name="Locke D.P."/>
            <person name="Miethke P."/>
            <person name="Waters P.D."/>
            <person name="Veyrunes F."/>
            <person name="Fulton L."/>
            <person name="Fulton B."/>
            <person name="Graves T."/>
            <person name="Wallis J."/>
            <person name="Puente X.S."/>
            <person name="Lopez-Otin C."/>
            <person name="Ordonez G.R."/>
            <person name="Eichler E.E."/>
            <person name="Chen L."/>
            <person name="Cheng Z."/>
            <person name="Deakin J.E."/>
            <person name="Alsop A."/>
            <person name="Thompson K."/>
            <person name="Kirby P."/>
            <person name="Papenfuss A.T."/>
            <person name="Wakefield M.J."/>
            <person name="Olender T."/>
            <person name="Lancet D."/>
            <person name="Huttley G.A."/>
            <person name="Smit A.F."/>
            <person name="Pask A."/>
            <person name="Temple-Smith P."/>
            <person name="Batzer M.A."/>
            <person name="Walker J.A."/>
            <person name="Konkel M.K."/>
            <person name="Harris R.S."/>
            <person name="Whittington C.M."/>
            <person name="Wong E.S."/>
            <person name="Gemmell N.J."/>
            <person name="Buschiazzo E."/>
            <person name="Vargas Jentzsch I.M."/>
            <person name="Merkel A."/>
            <person name="Schmitz J."/>
            <person name="Zemann A."/>
            <person name="Churakov G."/>
            <person name="Kriegs J.O."/>
            <person name="Brosius J."/>
            <person name="Murchison E.P."/>
            <person name="Sachidanandam R."/>
            <person name="Smith C."/>
            <person name="Hannon G.J."/>
            <person name="Tsend-Ayush E."/>
            <person name="McMillan D."/>
            <person name="Attenborough R."/>
            <person name="Rens W."/>
            <person name="Ferguson-Smith M."/>
            <person name="Lefevre C.M."/>
            <person name="Sharp J.A."/>
            <person name="Nicholas K.R."/>
            <person name="Ray D.A."/>
            <person name="Kube M."/>
            <person name="Reinhardt R."/>
            <person name="Pringle T.H."/>
            <person name="Taylor J."/>
            <person name="Jones R.C."/>
            <person name="Nixon B."/>
            <person name="Dacheux J.L."/>
            <person name="Niwa H."/>
            <person name="Sekita Y."/>
            <person name="Huang X."/>
            <person name="Stark A."/>
            <person name="Kheradpour P."/>
            <person name="Kellis M."/>
            <person name="Flicek P."/>
            <person name="Chen Y."/>
            <person name="Webber C."/>
            <person name="Hardison R."/>
            <person name="Nelson J."/>
            <person name="Hallsworth-Pepin K."/>
            <person name="Delehaunty K."/>
            <person name="Markovic C."/>
            <person name="Minx P."/>
            <person name="Feng Y."/>
            <person name="Kremitzki C."/>
            <person name="Mitreva M."/>
            <person name="Glasscock J."/>
            <person name="Wylie T."/>
            <person name="Wohldmann P."/>
            <person name="Thiru P."/>
            <person name="Nhan M.N."/>
            <person name="Pohl C.S."/>
            <person name="Smith S.M."/>
            <person name="Hou S."/>
            <person name="Nefedov M."/>
            <person name="de Jong P.J."/>
            <person name="Renfree M.B."/>
            <person name="Mardis E.R."/>
            <person name="Wilson R.K."/>
        </authorList>
    </citation>
    <scope>NUCLEOTIDE SEQUENCE [LARGE SCALE GENOMIC DNA]</scope>
    <source>
        <strain evidence="4 5">Glennie</strain>
    </source>
</reference>
<dbReference type="GeneTree" id="ENSGT00390000014131"/>
<dbReference type="Ensembl" id="ENSOANT00000005186.2">
    <property type="protein sequence ID" value="ENSOANP00000005185.2"/>
    <property type="gene ID" value="ENSOANG00000003268.3"/>
</dbReference>
<reference evidence="4" key="2">
    <citation type="submission" date="2025-08" db="UniProtKB">
        <authorList>
            <consortium name="Ensembl"/>
        </authorList>
    </citation>
    <scope>IDENTIFICATION</scope>
    <source>
        <strain evidence="4">Glennie</strain>
    </source>
</reference>
<dbReference type="SUPFAM" id="SSF48726">
    <property type="entry name" value="Immunoglobulin"/>
    <property type="match status" value="1"/>
</dbReference>
<name>F6RQY7_ORNAN</name>